<dbReference type="Proteomes" id="UP000078561">
    <property type="component" value="Unassembled WGS sequence"/>
</dbReference>
<sequence length="254" mass="29138">MDILELIHTEVPSDKSKPHKCDIDHCTKAFGRRSDLVRHLRIHTNERPYVCDELNCGKSFIQRSALKVHLRTHSGERPHACNYGNCGKCFSDSSSLARHRRIHMGKRPYRCPHDGCNKSFGMKTVLTKHLKTRHENTTKRTCLQWRPLNEILSHKHGQQQPPEDDDEIEEDDELDLYDDDDRSSTSSSTTSTVHSLPTSPLMDHTNNVPTTPTTHFVWRYHHYPSPDTSCISSTPSITRPLCNANQYSIPVSPY</sequence>
<feature type="compositionally biased region" description="Low complexity" evidence="6">
    <location>
        <begin position="184"/>
        <end position="208"/>
    </location>
</feature>
<dbReference type="InterPro" id="IPR013087">
    <property type="entry name" value="Znf_C2H2_type"/>
</dbReference>
<dbReference type="AlphaFoldDB" id="A0A168KQR5"/>
<evidence type="ECO:0000313" key="9">
    <source>
        <dbReference type="Proteomes" id="UP000078561"/>
    </source>
</evidence>
<dbReference type="GO" id="GO:0008270">
    <property type="term" value="F:zinc ion binding"/>
    <property type="evidence" value="ECO:0007669"/>
    <property type="project" value="UniProtKB-KW"/>
</dbReference>
<dbReference type="PANTHER" id="PTHR14003:SF22">
    <property type="entry name" value="FINGER DOMAIN PROTEIN, PUTATIVE (AFU_ORTHOLOGUE AFUA_4G11480)-RELATED"/>
    <property type="match status" value="1"/>
</dbReference>
<dbReference type="Gene3D" id="3.30.160.60">
    <property type="entry name" value="Classic Zinc Finger"/>
    <property type="match status" value="4"/>
</dbReference>
<dbReference type="PANTHER" id="PTHR14003">
    <property type="entry name" value="TRANSCRIPTIONAL REPRESSOR PROTEIN YY"/>
    <property type="match status" value="1"/>
</dbReference>
<proteinExistence type="predicted"/>
<dbReference type="OrthoDB" id="654211at2759"/>
<dbReference type="GO" id="GO:0031519">
    <property type="term" value="C:PcG protein complex"/>
    <property type="evidence" value="ECO:0007669"/>
    <property type="project" value="TreeGrafter"/>
</dbReference>
<evidence type="ECO:0000256" key="5">
    <source>
        <dbReference type="PROSITE-ProRule" id="PRU00042"/>
    </source>
</evidence>
<dbReference type="InParanoid" id="A0A168KQR5"/>
<dbReference type="Pfam" id="PF00096">
    <property type="entry name" value="zf-C2H2"/>
    <property type="match status" value="4"/>
</dbReference>
<dbReference type="GO" id="GO:0000785">
    <property type="term" value="C:chromatin"/>
    <property type="evidence" value="ECO:0007669"/>
    <property type="project" value="TreeGrafter"/>
</dbReference>
<feature type="region of interest" description="Disordered" evidence="6">
    <location>
        <begin position="176"/>
        <end position="208"/>
    </location>
</feature>
<evidence type="ECO:0000256" key="2">
    <source>
        <dbReference type="ARBA" id="ARBA00022737"/>
    </source>
</evidence>
<keyword evidence="4" id="KW-0862">Zinc</keyword>
<feature type="domain" description="C2H2-type" evidence="7">
    <location>
        <begin position="109"/>
        <end position="139"/>
    </location>
</feature>
<evidence type="ECO:0000256" key="1">
    <source>
        <dbReference type="ARBA" id="ARBA00022723"/>
    </source>
</evidence>
<evidence type="ECO:0000256" key="4">
    <source>
        <dbReference type="ARBA" id="ARBA00022833"/>
    </source>
</evidence>
<dbReference type="FunFam" id="3.30.160.60:FF:000072">
    <property type="entry name" value="zinc finger protein 143 isoform X1"/>
    <property type="match status" value="2"/>
</dbReference>
<dbReference type="InterPro" id="IPR036236">
    <property type="entry name" value="Znf_C2H2_sf"/>
</dbReference>
<dbReference type="PROSITE" id="PS00028">
    <property type="entry name" value="ZINC_FINGER_C2H2_1"/>
    <property type="match status" value="4"/>
</dbReference>
<evidence type="ECO:0000256" key="6">
    <source>
        <dbReference type="SAM" id="MobiDB-lite"/>
    </source>
</evidence>
<dbReference type="FunFam" id="3.30.160.60:FF:002343">
    <property type="entry name" value="Zinc finger protein 33A"/>
    <property type="match status" value="1"/>
</dbReference>
<keyword evidence="3 5" id="KW-0863">Zinc-finger</keyword>
<reference evidence="8" key="1">
    <citation type="submission" date="2016-04" db="EMBL/GenBank/DDBJ databases">
        <authorList>
            <person name="Evans L.H."/>
            <person name="Alamgir A."/>
            <person name="Owens N."/>
            <person name="Weber N.D."/>
            <person name="Virtaneva K."/>
            <person name="Barbian K."/>
            <person name="Babar A."/>
            <person name="Rosenke K."/>
        </authorList>
    </citation>
    <scope>NUCLEOTIDE SEQUENCE [LARGE SCALE GENOMIC DNA]</scope>
    <source>
        <strain evidence="8">CBS 101.48</strain>
    </source>
</reference>
<dbReference type="STRING" id="4829.A0A168KQR5"/>
<feature type="domain" description="C2H2-type" evidence="7">
    <location>
        <begin position="79"/>
        <end position="108"/>
    </location>
</feature>
<gene>
    <name evidence="8" type="primary">ABSGL_00521.1 scaffold 832</name>
</gene>
<evidence type="ECO:0000259" key="7">
    <source>
        <dbReference type="PROSITE" id="PS50157"/>
    </source>
</evidence>
<keyword evidence="1" id="KW-0479">Metal-binding</keyword>
<dbReference type="GO" id="GO:0000978">
    <property type="term" value="F:RNA polymerase II cis-regulatory region sequence-specific DNA binding"/>
    <property type="evidence" value="ECO:0007669"/>
    <property type="project" value="TreeGrafter"/>
</dbReference>
<name>A0A168KQR5_ABSGL</name>
<organism evidence="8">
    <name type="scientific">Absidia glauca</name>
    <name type="common">Pin mould</name>
    <dbReference type="NCBI Taxonomy" id="4829"/>
    <lineage>
        <taxon>Eukaryota</taxon>
        <taxon>Fungi</taxon>
        <taxon>Fungi incertae sedis</taxon>
        <taxon>Mucoromycota</taxon>
        <taxon>Mucoromycotina</taxon>
        <taxon>Mucoromycetes</taxon>
        <taxon>Mucorales</taxon>
        <taxon>Cunninghamellaceae</taxon>
        <taxon>Absidia</taxon>
    </lineage>
</organism>
<keyword evidence="9" id="KW-1185">Reference proteome</keyword>
<dbReference type="PROSITE" id="PS50157">
    <property type="entry name" value="ZINC_FINGER_C2H2_2"/>
    <property type="match status" value="4"/>
</dbReference>
<dbReference type="SUPFAM" id="SSF57667">
    <property type="entry name" value="beta-beta-alpha zinc fingers"/>
    <property type="match status" value="2"/>
</dbReference>
<dbReference type="SMART" id="SM00355">
    <property type="entry name" value="ZnF_C2H2"/>
    <property type="match status" value="4"/>
</dbReference>
<feature type="domain" description="C2H2-type" evidence="7">
    <location>
        <begin position="49"/>
        <end position="78"/>
    </location>
</feature>
<evidence type="ECO:0000256" key="3">
    <source>
        <dbReference type="ARBA" id="ARBA00022771"/>
    </source>
</evidence>
<protein>
    <recommendedName>
        <fullName evidence="7">C2H2-type domain-containing protein</fullName>
    </recommendedName>
</protein>
<keyword evidence="2" id="KW-0677">Repeat</keyword>
<evidence type="ECO:0000313" key="8">
    <source>
        <dbReference type="EMBL" id="SAL95203.1"/>
    </source>
</evidence>
<dbReference type="GO" id="GO:0000981">
    <property type="term" value="F:DNA-binding transcription factor activity, RNA polymerase II-specific"/>
    <property type="evidence" value="ECO:0007669"/>
    <property type="project" value="UniProtKB-ARBA"/>
</dbReference>
<accession>A0A168KQR5</accession>
<feature type="domain" description="C2H2-type" evidence="7">
    <location>
        <begin position="19"/>
        <end position="48"/>
    </location>
</feature>
<dbReference type="EMBL" id="LT550270">
    <property type="protein sequence ID" value="SAL95203.1"/>
    <property type="molecule type" value="Genomic_DNA"/>
</dbReference>
<dbReference type="GO" id="GO:0005667">
    <property type="term" value="C:transcription regulator complex"/>
    <property type="evidence" value="ECO:0007669"/>
    <property type="project" value="TreeGrafter"/>
</dbReference>